<dbReference type="Gene3D" id="2.130.10.10">
    <property type="entry name" value="YVTN repeat-like/Quinoprotein amine dehydrogenase"/>
    <property type="match status" value="1"/>
</dbReference>
<gene>
    <name evidence="1" type="ORF">SAMN05443507_10731</name>
</gene>
<organism evidence="1 2">
    <name type="scientific">Alicyclobacillus tolerans</name>
    <dbReference type="NCBI Taxonomy" id="90970"/>
    <lineage>
        <taxon>Bacteria</taxon>
        <taxon>Bacillati</taxon>
        <taxon>Bacillota</taxon>
        <taxon>Bacilli</taxon>
        <taxon>Bacillales</taxon>
        <taxon>Alicyclobacillaceae</taxon>
        <taxon>Alicyclobacillus</taxon>
    </lineage>
</organism>
<dbReference type="RefSeq" id="WP_072873505.1">
    <property type="nucleotide sequence ID" value="NZ_FRAF01000007.1"/>
</dbReference>
<dbReference type="STRING" id="1830138.SAMN05443507_10731"/>
<name>A0A1M6NYS5_9BACL</name>
<sequence length="318" mass="34724">MLKKTWTKIAAFVVLVSVVQVAAFHHYNSILGQANSLTNQSGDSNLLASNQQIRAEVEKLKAKYPVVDVSPDGQYVAYADTSNIVHVMDLTTDKQLMQYNEGNLVTYLLWIRNDTLFVGLQQSPGVITLNTLDILEPNSPNRLIHTFYVSPTASIRKISYSYLTNDTYILIATDSSSVLYHYDTNGNINRVHLGGVFVKNVAVTLTGDILYYEDYSNGTFNVMSDNNGTIQTIQQGGALIDVVNNTLYYGVINNQGLVTAVYKLVNGQGVLVSTLAQPELAEKISVNSNGQITIHHRLPSNILQPSSNTSTDAASAGG</sequence>
<dbReference type="EMBL" id="FRAF01000007">
    <property type="protein sequence ID" value="SHK00889.1"/>
    <property type="molecule type" value="Genomic_DNA"/>
</dbReference>
<accession>A0A1M6NYS5</accession>
<dbReference type="Proteomes" id="UP000184016">
    <property type="component" value="Unassembled WGS sequence"/>
</dbReference>
<dbReference type="OrthoDB" id="2677678at2"/>
<protein>
    <recommendedName>
        <fullName evidence="3">DUF5050 domain-containing protein</fullName>
    </recommendedName>
</protein>
<evidence type="ECO:0000313" key="1">
    <source>
        <dbReference type="EMBL" id="SHK00889.1"/>
    </source>
</evidence>
<dbReference type="AlphaFoldDB" id="A0A1M6NYS5"/>
<evidence type="ECO:0008006" key="3">
    <source>
        <dbReference type="Google" id="ProtNLM"/>
    </source>
</evidence>
<evidence type="ECO:0000313" key="2">
    <source>
        <dbReference type="Proteomes" id="UP000184016"/>
    </source>
</evidence>
<reference evidence="2" key="1">
    <citation type="submission" date="2016-11" db="EMBL/GenBank/DDBJ databases">
        <authorList>
            <person name="Varghese N."/>
            <person name="Submissions S."/>
        </authorList>
    </citation>
    <scope>NUCLEOTIDE SEQUENCE [LARGE SCALE GENOMIC DNA]</scope>
    <source>
        <strain evidence="2">USBA-503</strain>
    </source>
</reference>
<proteinExistence type="predicted"/>
<keyword evidence="2" id="KW-1185">Reference proteome</keyword>
<dbReference type="SUPFAM" id="SSF50960">
    <property type="entry name" value="TolB, C-terminal domain"/>
    <property type="match status" value="1"/>
</dbReference>
<dbReference type="InterPro" id="IPR015943">
    <property type="entry name" value="WD40/YVTN_repeat-like_dom_sf"/>
</dbReference>